<dbReference type="PRINTS" id="PR00133">
    <property type="entry name" value="GLHYDRLASE3"/>
</dbReference>
<dbReference type="PANTHER" id="PTHR30620">
    <property type="entry name" value="PERIPLASMIC BETA-GLUCOSIDASE-RELATED"/>
    <property type="match status" value="1"/>
</dbReference>
<comment type="caution">
    <text evidence="9">The sequence shown here is derived from an EMBL/GenBank/DDBJ whole genome shotgun (WGS) entry which is preliminary data.</text>
</comment>
<gene>
    <name evidence="9" type="ORF">CE91St16_28990</name>
</gene>
<name>A0AA37NMG5_9BACT</name>
<evidence type="ECO:0000256" key="5">
    <source>
        <dbReference type="ARBA" id="ARBA00022801"/>
    </source>
</evidence>
<dbReference type="SMART" id="SM01217">
    <property type="entry name" value="Fn3_like"/>
    <property type="match status" value="1"/>
</dbReference>
<proteinExistence type="inferred from homology"/>
<dbReference type="FunFam" id="2.60.40.10:FF:000495">
    <property type="entry name" value="Periplasmic beta-glucosidase"/>
    <property type="match status" value="1"/>
</dbReference>
<dbReference type="Gene3D" id="2.60.40.10">
    <property type="entry name" value="Immunoglobulins"/>
    <property type="match status" value="1"/>
</dbReference>
<dbReference type="RefSeq" id="WP_244076923.1">
    <property type="nucleotide sequence ID" value="NZ_AP025581.1"/>
</dbReference>
<keyword evidence="4" id="KW-0732">Signal</keyword>
<evidence type="ECO:0000313" key="10">
    <source>
        <dbReference type="Proteomes" id="UP001055105"/>
    </source>
</evidence>
<dbReference type="Proteomes" id="UP001055105">
    <property type="component" value="Unassembled WGS sequence"/>
</dbReference>
<dbReference type="PANTHER" id="PTHR30620:SF16">
    <property type="entry name" value="LYSOSOMAL BETA GLUCOSIDASE"/>
    <property type="match status" value="1"/>
</dbReference>
<dbReference type="SUPFAM" id="SSF51445">
    <property type="entry name" value="(Trans)glycosidases"/>
    <property type="match status" value="1"/>
</dbReference>
<sequence length="716" mass="77978">MKTFLLTVAACGLLLTGTAKEPLYRDPTAPLAERVDDLLSRMTLREKLGQLSQPLYRSDDTTLDARITRGEVGSLVVAHGSALVPAERDRLQRIAVERSRLGIPVLFGFDVIHGYRTLFPIPLGIAASWNPELAEASARIAASEASACGIDLTFSPMVDVARDPRWGRISEGSGEDVLLNAVFGAALVRGYQGDDPSKQGRIGACVKHFVGYGAALGGRDYQFTELSERALRETYLPPFKACVDAGAVSVMSAFNDISGTPASANALTLDRILRKEWGFDGFVLSDWNAVTELQEHGIAADGAEAAVKALTAGVDMEMTSDLYLTTLEQSVREKRLPAALVDRAVRAVLRVKFRLGLFDRPFRSHPEPDRMLLTPEARRTARQLAAESMVLLKNDGVLPLSPDLRSITVTGEWAVSRDLYGWWVGMGDGRDAVTVWDGIRSQAGGRTDVRLMSQSRSRRSDVAVVCVGENGYLFGENNNRSDIRLPYGQEQLIRELKEQGNKVVVVVFNGRPLDLSAVVPYADALLIAWHPGTEAGNAVADLLFGKRSPSGKLPVSFPKSVGQLPLFYSDRTSGRPGNDRYVSMDGQPLFPFGYGLGYTTFEYSELRLSKSVAAPGEQVAAEITVTNTGGMKAKETVQLYLHDKAASFTRPARMLIDFRKVELAPGESRTVSFDVTPRQLAVLDAAFRPVVEAGEFEISAGGTPSELHSRILTLKR</sequence>
<dbReference type="InterPro" id="IPR036881">
    <property type="entry name" value="Glyco_hydro_3_C_sf"/>
</dbReference>
<dbReference type="Pfam" id="PF00933">
    <property type="entry name" value="Glyco_hydro_3"/>
    <property type="match status" value="1"/>
</dbReference>
<evidence type="ECO:0000256" key="4">
    <source>
        <dbReference type="ARBA" id="ARBA00022729"/>
    </source>
</evidence>
<evidence type="ECO:0000256" key="1">
    <source>
        <dbReference type="ARBA" id="ARBA00000448"/>
    </source>
</evidence>
<reference evidence="9" key="1">
    <citation type="submission" date="2022-01" db="EMBL/GenBank/DDBJ databases">
        <title>Novel bile acid biosynthetic pathways are enriched in the microbiome of centenarians.</title>
        <authorList>
            <person name="Sato Y."/>
            <person name="Atarashi K."/>
            <person name="Plichta R.D."/>
            <person name="Arai Y."/>
            <person name="Sasajima S."/>
            <person name="Kearney M.S."/>
            <person name="Suda W."/>
            <person name="Takeshita K."/>
            <person name="Sasaki T."/>
            <person name="Okamoto S."/>
            <person name="Skelly N.A."/>
            <person name="Okamura Y."/>
            <person name="Vlamakis H."/>
            <person name="Li Y."/>
            <person name="Tanoue T."/>
            <person name="Takei H."/>
            <person name="Nittono H."/>
            <person name="Narushima S."/>
            <person name="Irie J."/>
            <person name="Itoh H."/>
            <person name="Moriya K."/>
            <person name="Sugiura Y."/>
            <person name="Suematsu M."/>
            <person name="Moritoki N."/>
            <person name="Shibata S."/>
            <person name="Littman R.D."/>
            <person name="Fischbach A.M."/>
            <person name="Uwamino Y."/>
            <person name="Inoue T."/>
            <person name="Honda A."/>
            <person name="Hattori M."/>
            <person name="Murai T."/>
            <person name="Xavier J.R."/>
            <person name="Hirose N."/>
            <person name="Honda K."/>
        </authorList>
    </citation>
    <scope>NUCLEOTIDE SEQUENCE</scope>
    <source>
        <strain evidence="9">CE91-St16</strain>
    </source>
</reference>
<dbReference type="InterPro" id="IPR013783">
    <property type="entry name" value="Ig-like_fold"/>
</dbReference>
<dbReference type="FunFam" id="3.20.20.300:FF:000005">
    <property type="entry name" value="Periplasmic beta-glucosidase"/>
    <property type="match status" value="1"/>
</dbReference>
<dbReference type="InterPro" id="IPR001764">
    <property type="entry name" value="Glyco_hydro_3_N"/>
</dbReference>
<dbReference type="Pfam" id="PF14310">
    <property type="entry name" value="Fn3-like"/>
    <property type="match status" value="1"/>
</dbReference>
<dbReference type="InterPro" id="IPR051915">
    <property type="entry name" value="Cellulose_Degrad_GH3"/>
</dbReference>
<dbReference type="GO" id="GO:0008422">
    <property type="term" value="F:beta-glucosidase activity"/>
    <property type="evidence" value="ECO:0007669"/>
    <property type="project" value="UniProtKB-EC"/>
</dbReference>
<protein>
    <recommendedName>
        <fullName evidence="3">beta-glucosidase</fullName>
        <ecNumber evidence="3">3.2.1.21</ecNumber>
    </recommendedName>
</protein>
<dbReference type="Gene3D" id="3.40.50.1700">
    <property type="entry name" value="Glycoside hydrolase family 3 C-terminal domain"/>
    <property type="match status" value="1"/>
</dbReference>
<dbReference type="EMBL" id="BQOL01000002">
    <property type="protein sequence ID" value="GKI19991.1"/>
    <property type="molecule type" value="Genomic_DNA"/>
</dbReference>
<dbReference type="InterPro" id="IPR026891">
    <property type="entry name" value="Fn3-like"/>
</dbReference>
<evidence type="ECO:0000259" key="8">
    <source>
        <dbReference type="SMART" id="SM01217"/>
    </source>
</evidence>
<keyword evidence="5 7" id="KW-0378">Hydrolase</keyword>
<evidence type="ECO:0000256" key="2">
    <source>
        <dbReference type="ARBA" id="ARBA00005336"/>
    </source>
</evidence>
<dbReference type="InterPro" id="IPR019800">
    <property type="entry name" value="Glyco_hydro_3_AS"/>
</dbReference>
<evidence type="ECO:0000256" key="3">
    <source>
        <dbReference type="ARBA" id="ARBA00012744"/>
    </source>
</evidence>
<accession>A0AA37NMG5</accession>
<dbReference type="InterPro" id="IPR036962">
    <property type="entry name" value="Glyco_hydro_3_N_sf"/>
</dbReference>
<evidence type="ECO:0000256" key="7">
    <source>
        <dbReference type="RuleBase" id="RU361161"/>
    </source>
</evidence>
<dbReference type="SUPFAM" id="SSF52279">
    <property type="entry name" value="Beta-D-glucan exohydrolase, C-terminal domain"/>
    <property type="match status" value="1"/>
</dbReference>
<dbReference type="EC" id="3.2.1.21" evidence="3"/>
<dbReference type="PROSITE" id="PS00775">
    <property type="entry name" value="GLYCOSYL_HYDROL_F3"/>
    <property type="match status" value="1"/>
</dbReference>
<dbReference type="AlphaFoldDB" id="A0AA37NMG5"/>
<dbReference type="Pfam" id="PF01915">
    <property type="entry name" value="Glyco_hydro_3_C"/>
    <property type="match status" value="1"/>
</dbReference>
<dbReference type="Gene3D" id="3.20.20.300">
    <property type="entry name" value="Glycoside hydrolase, family 3, N-terminal domain"/>
    <property type="match status" value="1"/>
</dbReference>
<dbReference type="InterPro" id="IPR017853">
    <property type="entry name" value="GH"/>
</dbReference>
<keyword evidence="6 7" id="KW-0326">Glycosidase</keyword>
<organism evidence="9 10">
    <name type="scientific">Alistipes finegoldii</name>
    <dbReference type="NCBI Taxonomy" id="214856"/>
    <lineage>
        <taxon>Bacteria</taxon>
        <taxon>Pseudomonadati</taxon>
        <taxon>Bacteroidota</taxon>
        <taxon>Bacteroidia</taxon>
        <taxon>Bacteroidales</taxon>
        <taxon>Rikenellaceae</taxon>
        <taxon>Alistipes</taxon>
    </lineage>
</organism>
<comment type="catalytic activity">
    <reaction evidence="1">
        <text>Hydrolysis of terminal, non-reducing beta-D-glucosyl residues with release of beta-D-glucose.</text>
        <dbReference type="EC" id="3.2.1.21"/>
    </reaction>
</comment>
<evidence type="ECO:0000256" key="6">
    <source>
        <dbReference type="ARBA" id="ARBA00023295"/>
    </source>
</evidence>
<feature type="domain" description="Fibronectin type III-like" evidence="8">
    <location>
        <begin position="635"/>
        <end position="705"/>
    </location>
</feature>
<comment type="similarity">
    <text evidence="2 7">Belongs to the glycosyl hydrolase 3 family.</text>
</comment>
<dbReference type="InterPro" id="IPR002772">
    <property type="entry name" value="Glyco_hydro_3_C"/>
</dbReference>
<evidence type="ECO:0000313" key="9">
    <source>
        <dbReference type="EMBL" id="GKI19991.1"/>
    </source>
</evidence>
<dbReference type="GO" id="GO:0009251">
    <property type="term" value="P:glucan catabolic process"/>
    <property type="evidence" value="ECO:0007669"/>
    <property type="project" value="TreeGrafter"/>
</dbReference>